<organism evidence="4 5">
    <name type="scientific">Kribbella caucasensis</name>
    <dbReference type="NCBI Taxonomy" id="2512215"/>
    <lineage>
        <taxon>Bacteria</taxon>
        <taxon>Bacillati</taxon>
        <taxon>Actinomycetota</taxon>
        <taxon>Actinomycetes</taxon>
        <taxon>Propionibacteriales</taxon>
        <taxon>Kribbellaceae</taxon>
        <taxon>Kribbella</taxon>
    </lineage>
</organism>
<keyword evidence="2" id="KW-0479">Metal-binding</keyword>
<dbReference type="SUPFAM" id="SSF48264">
    <property type="entry name" value="Cytochrome P450"/>
    <property type="match status" value="1"/>
</dbReference>
<dbReference type="GO" id="GO:0004497">
    <property type="term" value="F:monooxygenase activity"/>
    <property type="evidence" value="ECO:0007669"/>
    <property type="project" value="UniProtKB-KW"/>
</dbReference>
<evidence type="ECO:0000256" key="2">
    <source>
        <dbReference type="RuleBase" id="RU000461"/>
    </source>
</evidence>
<dbReference type="EMBL" id="SNWQ01000007">
    <property type="protein sequence ID" value="TDO48688.1"/>
    <property type="molecule type" value="Genomic_DNA"/>
</dbReference>
<feature type="region of interest" description="Disordered" evidence="3">
    <location>
        <begin position="390"/>
        <end position="413"/>
    </location>
</feature>
<name>A0A4R6KE00_9ACTN</name>
<dbReference type="AlphaFoldDB" id="A0A4R6KE00"/>
<dbReference type="InterPro" id="IPR001128">
    <property type="entry name" value="Cyt_P450"/>
</dbReference>
<feature type="region of interest" description="Disordered" evidence="3">
    <location>
        <begin position="1"/>
        <end position="23"/>
    </location>
</feature>
<dbReference type="GO" id="GO:0020037">
    <property type="term" value="F:heme binding"/>
    <property type="evidence" value="ECO:0007669"/>
    <property type="project" value="InterPro"/>
</dbReference>
<sequence>MAAEGRHPIADFDHNSERHSADPVGSYRALRDVGPVAWSEHHGGYWILSDYRSVFEAARDDETFSSARTGDGGEGLSVVIPKTPMHFHIPIEIDPPEFRKWRKILNPITAPAAIERLERMVRYYVTWFIDDIIERGECDLANVIGVPSIVTVDWLGLDVADWKRYASAHHAVLAAVRGSAEWEQAVTVDLPYLEGRTREVIAARRAEPADDIISYLVQCEVDGRTITDDEVYSMVDLLLAGGVGTTASLVSNTVVWLYQHQDVRRRLIDDPGLIDKAIEEFLRYFSPTQGLARTVSQDTDFQGCPMKKGDRVLLAWASANRDPEQFDEPDQVDIERWPNRHTAFGIGVHRCAGSHLGRAMAKELLTQILHRMGDYVVDLEALEPYPHQGTNTGWQRIPATFTPGPRLLEDTPR</sequence>
<evidence type="ECO:0000256" key="3">
    <source>
        <dbReference type="SAM" id="MobiDB-lite"/>
    </source>
</evidence>
<comment type="caution">
    <text evidence="4">The sequence shown here is derived from an EMBL/GenBank/DDBJ whole genome shotgun (WGS) entry which is preliminary data.</text>
</comment>
<comment type="similarity">
    <text evidence="1 2">Belongs to the cytochrome P450 family.</text>
</comment>
<keyword evidence="2" id="KW-0560">Oxidoreductase</keyword>
<dbReference type="GO" id="GO:0005506">
    <property type="term" value="F:iron ion binding"/>
    <property type="evidence" value="ECO:0007669"/>
    <property type="project" value="InterPro"/>
</dbReference>
<dbReference type="Gene3D" id="1.10.630.10">
    <property type="entry name" value="Cytochrome P450"/>
    <property type="match status" value="1"/>
</dbReference>
<keyword evidence="2" id="KW-0408">Iron</keyword>
<dbReference type="InterPro" id="IPR036396">
    <property type="entry name" value="Cyt_P450_sf"/>
</dbReference>
<evidence type="ECO:0000313" key="4">
    <source>
        <dbReference type="EMBL" id="TDO48688.1"/>
    </source>
</evidence>
<dbReference type="Pfam" id="PF00067">
    <property type="entry name" value="p450"/>
    <property type="match status" value="1"/>
</dbReference>
<proteinExistence type="inferred from homology"/>
<dbReference type="RefSeq" id="WP_133801086.1">
    <property type="nucleotide sequence ID" value="NZ_SNWQ01000007.1"/>
</dbReference>
<keyword evidence="2" id="KW-0349">Heme</keyword>
<keyword evidence="5" id="KW-1185">Reference proteome</keyword>
<accession>A0A4R6KE00</accession>
<dbReference type="Proteomes" id="UP000295388">
    <property type="component" value="Unassembled WGS sequence"/>
</dbReference>
<dbReference type="PANTHER" id="PTHR46696">
    <property type="entry name" value="P450, PUTATIVE (EUROFUNG)-RELATED"/>
    <property type="match status" value="1"/>
</dbReference>
<evidence type="ECO:0000256" key="1">
    <source>
        <dbReference type="ARBA" id="ARBA00010617"/>
    </source>
</evidence>
<keyword evidence="2" id="KW-0503">Monooxygenase</keyword>
<dbReference type="OrthoDB" id="502624at2"/>
<dbReference type="InterPro" id="IPR002397">
    <property type="entry name" value="Cyt_P450_B"/>
</dbReference>
<reference evidence="4 5" key="1">
    <citation type="submission" date="2019-03" db="EMBL/GenBank/DDBJ databases">
        <title>Genomic Encyclopedia of Type Strains, Phase III (KMG-III): the genomes of soil and plant-associated and newly described type strains.</title>
        <authorList>
            <person name="Whitman W."/>
        </authorList>
    </citation>
    <scope>NUCLEOTIDE SEQUENCE [LARGE SCALE GENOMIC DNA]</scope>
    <source>
        <strain evidence="4 5">VKM Ac-2527</strain>
    </source>
</reference>
<protein>
    <submittedName>
        <fullName evidence="4">Cytochrome P450</fullName>
    </submittedName>
</protein>
<dbReference type="PROSITE" id="PS00086">
    <property type="entry name" value="CYTOCHROME_P450"/>
    <property type="match status" value="1"/>
</dbReference>
<dbReference type="GO" id="GO:0016705">
    <property type="term" value="F:oxidoreductase activity, acting on paired donors, with incorporation or reduction of molecular oxygen"/>
    <property type="evidence" value="ECO:0007669"/>
    <property type="project" value="InterPro"/>
</dbReference>
<feature type="compositionally biased region" description="Basic and acidic residues" evidence="3">
    <location>
        <begin position="1"/>
        <end position="21"/>
    </location>
</feature>
<gene>
    <name evidence="4" type="ORF">EV643_107318</name>
</gene>
<dbReference type="PANTHER" id="PTHR46696:SF6">
    <property type="entry name" value="P450, PUTATIVE (EUROFUNG)-RELATED"/>
    <property type="match status" value="1"/>
</dbReference>
<dbReference type="PRINTS" id="PR00359">
    <property type="entry name" value="BP450"/>
</dbReference>
<dbReference type="InterPro" id="IPR017972">
    <property type="entry name" value="Cyt_P450_CS"/>
</dbReference>
<evidence type="ECO:0000313" key="5">
    <source>
        <dbReference type="Proteomes" id="UP000295388"/>
    </source>
</evidence>